<dbReference type="Gene3D" id="1.10.4160.10">
    <property type="entry name" value="Hydantoin permease"/>
    <property type="match status" value="1"/>
</dbReference>
<evidence type="ECO:0000313" key="3">
    <source>
        <dbReference type="Proteomes" id="UP001635816"/>
    </source>
</evidence>
<gene>
    <name evidence="2" type="ORF">ACK4CT_37115</name>
</gene>
<feature type="non-terminal residue" evidence="2">
    <location>
        <position position="82"/>
    </location>
</feature>
<feature type="transmembrane region" description="Helical" evidence="1">
    <location>
        <begin position="53"/>
        <end position="74"/>
    </location>
</feature>
<proteinExistence type="predicted"/>
<protein>
    <submittedName>
        <fullName evidence="2">Allantoin permease</fullName>
    </submittedName>
</protein>
<name>A0ABW9LPV3_9MYCO</name>
<dbReference type="EMBL" id="JBKBDD010000058">
    <property type="protein sequence ID" value="MFN6548762.1"/>
    <property type="molecule type" value="Genomic_DNA"/>
</dbReference>
<feature type="transmembrane region" description="Helical" evidence="1">
    <location>
        <begin position="29"/>
        <end position="47"/>
    </location>
</feature>
<organism evidence="2 3">
    <name type="scientific">Mycolicibacterium nivoides</name>
    <dbReference type="NCBI Taxonomy" id="2487344"/>
    <lineage>
        <taxon>Bacteria</taxon>
        <taxon>Bacillati</taxon>
        <taxon>Actinomycetota</taxon>
        <taxon>Actinomycetes</taxon>
        <taxon>Mycobacteriales</taxon>
        <taxon>Mycobacteriaceae</taxon>
        <taxon>Mycolicibacterium</taxon>
    </lineage>
</organism>
<keyword evidence="3" id="KW-1185">Reference proteome</keyword>
<sequence length="82" mass="9393">INVMNLYSGSLALSNAWDVLSPKRIGRQWWMVLLVALGVVLYPINVLQYTDKFLAVTGIMTNTWIFILLSDYFVCRKLLKLA</sequence>
<reference evidence="2 3" key="1">
    <citation type="submission" date="2024-12" db="EMBL/GenBank/DDBJ databases">
        <title>The coexistence of Mycolicibacterium septicum and Mycolicibacterium nivoides in clinical samples.</title>
        <authorList>
            <person name="Wang C."/>
            <person name="Feng Y."/>
            <person name="Zong Z."/>
        </authorList>
    </citation>
    <scope>NUCLEOTIDE SEQUENCE [LARGE SCALE GENOMIC DNA]</scope>
    <source>
        <strain evidence="2 3">120309</strain>
    </source>
</reference>
<comment type="caution">
    <text evidence="2">The sequence shown here is derived from an EMBL/GenBank/DDBJ whole genome shotgun (WGS) entry which is preliminary data.</text>
</comment>
<dbReference type="Proteomes" id="UP001635816">
    <property type="component" value="Unassembled WGS sequence"/>
</dbReference>
<keyword evidence="1" id="KW-1133">Transmembrane helix</keyword>
<evidence type="ECO:0000313" key="2">
    <source>
        <dbReference type="EMBL" id="MFN6548762.1"/>
    </source>
</evidence>
<keyword evidence="1" id="KW-0472">Membrane</keyword>
<feature type="non-terminal residue" evidence="2">
    <location>
        <position position="1"/>
    </location>
</feature>
<evidence type="ECO:0000256" key="1">
    <source>
        <dbReference type="SAM" id="Phobius"/>
    </source>
</evidence>
<keyword evidence="1" id="KW-0812">Transmembrane</keyword>
<accession>A0ABW9LPV3</accession>